<name>F1YVB1_9PROT</name>
<accession>F1YVB1</accession>
<evidence type="ECO:0000256" key="1">
    <source>
        <dbReference type="SAM" id="Phobius"/>
    </source>
</evidence>
<feature type="transmembrane region" description="Helical" evidence="1">
    <location>
        <begin position="20"/>
        <end position="39"/>
    </location>
</feature>
<dbReference type="Proteomes" id="UP000018454">
    <property type="component" value="Unassembled WGS sequence"/>
</dbReference>
<protein>
    <submittedName>
        <fullName evidence="2">Uncharacterized protein</fullName>
    </submittedName>
</protein>
<keyword evidence="1" id="KW-0472">Membrane</keyword>
<keyword evidence="1" id="KW-1133">Transmembrane helix</keyword>
<dbReference type="EMBL" id="AEUP01000030">
    <property type="protein sequence ID" value="EGE47216.1"/>
    <property type="molecule type" value="Genomic_DNA"/>
</dbReference>
<evidence type="ECO:0000313" key="2">
    <source>
        <dbReference type="EMBL" id="EGE47216.1"/>
    </source>
</evidence>
<gene>
    <name evidence="2" type="ORF">APO_1902</name>
</gene>
<dbReference type="AlphaFoldDB" id="F1YVB1"/>
<comment type="caution">
    <text evidence="2">The sequence shown here is derived from an EMBL/GenBank/DDBJ whole genome shotgun (WGS) entry which is preliminary data.</text>
</comment>
<sequence length="372" mass="41422">MPRAAHGIHHSGGFVTGMHHAISAFFVVTGAVIIPLRVIHQLTEGLGIAFTQQIAGALPAKHVTQRLAPRRAVVLLVPRQEVQEQWRLRKPPFVAFAQTEDIAEKLLGFLAVQEVFLIWCAFVGITRCGHDSVHTHCHHFIKETGNTLRICAIKQGAVDGNAEAALLGFFNGCHGTFIHPILADGGIVHGFVTIQMHIPREEGGWFIFIHLLFKQQGICAQVNVFLTRNQTANNLRHFLVQQRFTTGHSHNWCACLGICIHAFLHGHALVENGSRVVDLPATCACQIATEKRLKHQHKRIALPLLEMLCDDIFADPDGLHYRYGHKPPLRRITYARIVTGKNLFSSVCNKKRGRATRGKYFRPEPSGGQTAY</sequence>
<proteinExistence type="predicted"/>
<reference evidence="2 3" key="1">
    <citation type="journal article" date="2011" name="Science">
        <title>Drosophila microbiome modulates host developmental and metabolic homeostasis via insulin signaling.</title>
        <authorList>
            <person name="Shin S.C."/>
            <person name="Kim S.H."/>
            <person name="You H."/>
            <person name="Kim B."/>
            <person name="Kim A.C."/>
            <person name="Lee K.A."/>
            <person name="Yoon J.H."/>
            <person name="Ryu J.H."/>
            <person name="Lee W.J."/>
        </authorList>
    </citation>
    <scope>NUCLEOTIDE SEQUENCE [LARGE SCALE GENOMIC DNA]</scope>
    <source>
        <strain evidence="2 3">DM001</strain>
    </source>
</reference>
<keyword evidence="1" id="KW-0812">Transmembrane</keyword>
<organism evidence="2 3">
    <name type="scientific">Acetobacter pomorum DM001</name>
    <dbReference type="NCBI Taxonomy" id="945681"/>
    <lineage>
        <taxon>Bacteria</taxon>
        <taxon>Pseudomonadati</taxon>
        <taxon>Pseudomonadota</taxon>
        <taxon>Alphaproteobacteria</taxon>
        <taxon>Acetobacterales</taxon>
        <taxon>Acetobacteraceae</taxon>
        <taxon>Acetobacter</taxon>
    </lineage>
</organism>
<evidence type="ECO:0000313" key="3">
    <source>
        <dbReference type="Proteomes" id="UP000018454"/>
    </source>
</evidence>